<dbReference type="Proteomes" id="UP000219612">
    <property type="component" value="Unassembled WGS sequence"/>
</dbReference>
<dbReference type="OrthoDB" id="3295864at2"/>
<sequence length="101" mass="11265">MAALIMVRPGSDWQSTGGLFEWTLEFLIPRIGDPKTADWLRMVVTENLGSLWIPDLPEEGQREIYALLRSGLVAAAQQELPDSPAKRDALAQLRDLVALTY</sequence>
<dbReference type="AlphaFoldDB" id="A0A285KSP5"/>
<protein>
    <submittedName>
        <fullName evidence="1">Uncharacterized protein</fullName>
    </submittedName>
</protein>
<accession>A0A285KSP5</accession>
<proteinExistence type="predicted"/>
<name>A0A285KSP5_9ACTN</name>
<evidence type="ECO:0000313" key="2">
    <source>
        <dbReference type="Proteomes" id="UP000219612"/>
    </source>
</evidence>
<gene>
    <name evidence="1" type="ORF">SAMN05421748_15111</name>
</gene>
<reference evidence="1 2" key="1">
    <citation type="submission" date="2017-09" db="EMBL/GenBank/DDBJ databases">
        <authorList>
            <person name="Ehlers B."/>
            <person name="Leendertz F.H."/>
        </authorList>
    </citation>
    <scope>NUCLEOTIDE SEQUENCE [LARGE SCALE GENOMIC DNA]</scope>
    <source>
        <strain evidence="1 2">CGMCC 4.6857</strain>
    </source>
</reference>
<keyword evidence="2" id="KW-1185">Reference proteome</keyword>
<organism evidence="1 2">
    <name type="scientific">Paractinoplanes atraurantiacus</name>
    <dbReference type="NCBI Taxonomy" id="1036182"/>
    <lineage>
        <taxon>Bacteria</taxon>
        <taxon>Bacillati</taxon>
        <taxon>Actinomycetota</taxon>
        <taxon>Actinomycetes</taxon>
        <taxon>Micromonosporales</taxon>
        <taxon>Micromonosporaceae</taxon>
        <taxon>Paractinoplanes</taxon>
    </lineage>
</organism>
<dbReference type="EMBL" id="OBDY01000051">
    <property type="protein sequence ID" value="SNY74291.1"/>
    <property type="molecule type" value="Genomic_DNA"/>
</dbReference>
<dbReference type="RefSeq" id="WP_097329131.1">
    <property type="nucleotide sequence ID" value="NZ_OBDY01000051.1"/>
</dbReference>
<evidence type="ECO:0000313" key="1">
    <source>
        <dbReference type="EMBL" id="SNY74291.1"/>
    </source>
</evidence>